<keyword evidence="8" id="KW-0943">RNA-mediated gene silencing</keyword>
<keyword evidence="6" id="KW-0221">Differentiation</keyword>
<name>A0AA39EZJ8_9HYME</name>
<evidence type="ECO:0000259" key="13">
    <source>
        <dbReference type="PROSITE" id="PS50118"/>
    </source>
</evidence>
<dbReference type="GO" id="GO:0043186">
    <property type="term" value="C:P granule"/>
    <property type="evidence" value="ECO:0007669"/>
    <property type="project" value="TreeGrafter"/>
</dbReference>
<proteinExistence type="inferred from homology"/>
<dbReference type="GO" id="GO:0060964">
    <property type="term" value="P:regulation of miRNA-mediated gene silencing"/>
    <property type="evidence" value="ECO:0007669"/>
    <property type="project" value="InterPro"/>
</dbReference>
<feature type="DNA-binding region" description="HMG box" evidence="11">
    <location>
        <begin position="3"/>
        <end position="66"/>
    </location>
</feature>
<evidence type="ECO:0000256" key="11">
    <source>
        <dbReference type="PROSITE-ProRule" id="PRU00267"/>
    </source>
</evidence>
<dbReference type="GO" id="GO:0043565">
    <property type="term" value="F:sequence-specific DNA binding"/>
    <property type="evidence" value="ECO:0007669"/>
    <property type="project" value="TreeGrafter"/>
</dbReference>
<dbReference type="Pfam" id="PF09011">
    <property type="entry name" value="HMG_box_2"/>
    <property type="match status" value="1"/>
</dbReference>
<comment type="caution">
    <text evidence="14">The sequence shown here is derived from an EMBL/GenBank/DDBJ whole genome shotgun (WGS) entry which is preliminary data.</text>
</comment>
<evidence type="ECO:0000313" key="14">
    <source>
        <dbReference type="EMBL" id="KAK0160772.1"/>
    </source>
</evidence>
<dbReference type="Gene3D" id="1.10.30.10">
    <property type="entry name" value="High mobility group box domain"/>
    <property type="match status" value="1"/>
</dbReference>
<evidence type="ECO:0000256" key="5">
    <source>
        <dbReference type="ARBA" id="ARBA00022490"/>
    </source>
</evidence>
<dbReference type="GO" id="GO:0007283">
    <property type="term" value="P:spermatogenesis"/>
    <property type="evidence" value="ECO:0007669"/>
    <property type="project" value="TreeGrafter"/>
</dbReference>
<dbReference type="InterPro" id="IPR009071">
    <property type="entry name" value="HMG_box_dom"/>
</dbReference>
<dbReference type="GO" id="GO:0007140">
    <property type="term" value="P:male meiotic nuclear division"/>
    <property type="evidence" value="ECO:0007669"/>
    <property type="project" value="TreeGrafter"/>
</dbReference>
<reference evidence="14" key="1">
    <citation type="journal article" date="2023" name="bioRxiv">
        <title>Scaffold-level genome assemblies of two parasitoid biocontrol wasps reveal the parthenogenesis mechanism and an associated novel virus.</title>
        <authorList>
            <person name="Inwood S."/>
            <person name="Skelly J."/>
            <person name="Guhlin J."/>
            <person name="Harrop T."/>
            <person name="Goldson S."/>
            <person name="Dearden P."/>
        </authorList>
    </citation>
    <scope>NUCLEOTIDE SEQUENCE</scope>
    <source>
        <strain evidence="14">Irish</strain>
        <tissue evidence="14">Whole body</tissue>
    </source>
</reference>
<keyword evidence="4" id="KW-0217">Developmental protein</keyword>
<dbReference type="GO" id="GO:0030154">
    <property type="term" value="P:cell differentiation"/>
    <property type="evidence" value="ECO:0007669"/>
    <property type="project" value="UniProtKB-KW"/>
</dbReference>
<evidence type="ECO:0000256" key="2">
    <source>
        <dbReference type="ARBA" id="ARBA00004496"/>
    </source>
</evidence>
<dbReference type="PANTHER" id="PTHR21358:SF4">
    <property type="entry name" value="PROTEIN MAELSTROM HOMOLOG"/>
    <property type="match status" value="1"/>
</dbReference>
<evidence type="ECO:0000256" key="3">
    <source>
        <dbReference type="ARBA" id="ARBA00007057"/>
    </source>
</evidence>
<keyword evidence="7 11" id="KW-0238">DNA-binding</keyword>
<sequence>MPKKAPKSGFYYFMLEYKRREENQGRNFPNGLRDVQSDPKCSEAWNALSIEEKNDYNRIGKEKREKQFKLTGMGESVELLQREKRLHMEYEANMKDYIDRSIREADKINNLDVMSFYFIHVNHFYTKVNLDNNTTDYIPAEYALAEFSLKDGVKRIHHQIINTTIETGYTREYIEHSDSTHKLTNELPEGENDYAVMFKNLEEFLDPGKTANRFPPLYTMKNMKTIVPCLLERMSHAAKSDVIFDLYSLEYLFGTLMGTVNINFPKTAGRAILAEAQFDKDAYMWSSDIECYYHANIEGTGPYCSQSLVQQWGFTIADYCCPKLGLDMIPGAHCPLNSLISGFQSMKMTEPKIPTKDTSDSEASRKKQGKTFTIIDYGKQSAPTPVINYSAASAASVSTMSSRVAPQKQMRAPKTMAKVFESSDEVPIMNDDNFPAIGGRGKPRSDKSDANKPLIGRGRGGIRID</sequence>
<dbReference type="GO" id="GO:0034587">
    <property type="term" value="P:piRNA processing"/>
    <property type="evidence" value="ECO:0007669"/>
    <property type="project" value="TreeGrafter"/>
</dbReference>
<evidence type="ECO:0000256" key="4">
    <source>
        <dbReference type="ARBA" id="ARBA00022473"/>
    </source>
</evidence>
<keyword evidence="5" id="KW-0963">Cytoplasm</keyword>
<comment type="subcellular location">
    <subcellularLocation>
        <location evidence="2">Cytoplasm</location>
    </subcellularLocation>
    <subcellularLocation>
        <location evidence="1">Nucleus</location>
    </subcellularLocation>
</comment>
<evidence type="ECO:0000256" key="7">
    <source>
        <dbReference type="ARBA" id="ARBA00023125"/>
    </source>
</evidence>
<dbReference type="GO" id="GO:0045892">
    <property type="term" value="P:negative regulation of DNA-templated transcription"/>
    <property type="evidence" value="ECO:0007669"/>
    <property type="project" value="TreeGrafter"/>
</dbReference>
<evidence type="ECO:0000256" key="1">
    <source>
        <dbReference type="ARBA" id="ARBA00004123"/>
    </source>
</evidence>
<dbReference type="InterPro" id="IPR024970">
    <property type="entry name" value="Maelstrom"/>
</dbReference>
<keyword evidence="9 11" id="KW-0539">Nucleus</keyword>
<dbReference type="GO" id="GO:0005634">
    <property type="term" value="C:nucleus"/>
    <property type="evidence" value="ECO:0007669"/>
    <property type="project" value="UniProtKB-SubCell"/>
</dbReference>
<dbReference type="InterPro" id="IPR036910">
    <property type="entry name" value="HMG_box_dom_sf"/>
</dbReference>
<dbReference type="PANTHER" id="PTHR21358">
    <property type="entry name" value="PROTEIN MAELSTROM HOMOLOG"/>
    <property type="match status" value="1"/>
</dbReference>
<protein>
    <recommendedName>
        <fullName evidence="13">HMG box domain-containing protein</fullName>
    </recommendedName>
</protein>
<dbReference type="AlphaFoldDB" id="A0AA39EZJ8"/>
<dbReference type="EMBL" id="JAQQBS010001423">
    <property type="protein sequence ID" value="KAK0160772.1"/>
    <property type="molecule type" value="Genomic_DNA"/>
</dbReference>
<dbReference type="Proteomes" id="UP001168990">
    <property type="component" value="Unassembled WGS sequence"/>
</dbReference>
<organism evidence="14 15">
    <name type="scientific">Microctonus aethiopoides</name>
    <dbReference type="NCBI Taxonomy" id="144406"/>
    <lineage>
        <taxon>Eukaryota</taxon>
        <taxon>Metazoa</taxon>
        <taxon>Ecdysozoa</taxon>
        <taxon>Arthropoda</taxon>
        <taxon>Hexapoda</taxon>
        <taxon>Insecta</taxon>
        <taxon>Pterygota</taxon>
        <taxon>Neoptera</taxon>
        <taxon>Endopterygota</taxon>
        <taxon>Hymenoptera</taxon>
        <taxon>Apocrita</taxon>
        <taxon>Ichneumonoidea</taxon>
        <taxon>Braconidae</taxon>
        <taxon>Euphorinae</taxon>
        <taxon>Microctonus</taxon>
    </lineage>
</organism>
<evidence type="ECO:0000256" key="12">
    <source>
        <dbReference type="SAM" id="MobiDB-lite"/>
    </source>
</evidence>
<gene>
    <name evidence="14" type="ORF">PV328_008142</name>
</gene>
<keyword evidence="15" id="KW-1185">Reference proteome</keyword>
<evidence type="ECO:0000256" key="6">
    <source>
        <dbReference type="ARBA" id="ARBA00022782"/>
    </source>
</evidence>
<evidence type="ECO:0000256" key="9">
    <source>
        <dbReference type="ARBA" id="ARBA00023242"/>
    </source>
</evidence>
<comment type="similarity">
    <text evidence="3">Belongs to the maelstrom family.</text>
</comment>
<dbReference type="PROSITE" id="PS50118">
    <property type="entry name" value="HMG_BOX_2"/>
    <property type="match status" value="1"/>
</dbReference>
<evidence type="ECO:0000256" key="10">
    <source>
        <dbReference type="ARBA" id="ARBA00023254"/>
    </source>
</evidence>
<keyword evidence="10" id="KW-0469">Meiosis</keyword>
<accession>A0AA39EZJ8</accession>
<evidence type="ECO:0000313" key="15">
    <source>
        <dbReference type="Proteomes" id="UP001168990"/>
    </source>
</evidence>
<dbReference type="Pfam" id="PF13017">
    <property type="entry name" value="Maelstrom"/>
    <property type="match status" value="1"/>
</dbReference>
<evidence type="ECO:0000256" key="8">
    <source>
        <dbReference type="ARBA" id="ARBA00023158"/>
    </source>
</evidence>
<feature type="domain" description="HMG box" evidence="13">
    <location>
        <begin position="3"/>
        <end position="66"/>
    </location>
</feature>
<reference evidence="14" key="2">
    <citation type="submission" date="2023-03" db="EMBL/GenBank/DDBJ databases">
        <authorList>
            <person name="Inwood S.N."/>
            <person name="Skelly J.G."/>
            <person name="Guhlin J."/>
            <person name="Harrop T.W.R."/>
            <person name="Goldson S.G."/>
            <person name="Dearden P.K."/>
        </authorList>
    </citation>
    <scope>NUCLEOTIDE SEQUENCE</scope>
    <source>
        <strain evidence="14">Irish</strain>
        <tissue evidence="14">Whole body</tissue>
    </source>
</reference>
<dbReference type="InterPro" id="IPR039259">
    <property type="entry name" value="Protein_maelstrom"/>
</dbReference>
<feature type="region of interest" description="Disordered" evidence="12">
    <location>
        <begin position="427"/>
        <end position="465"/>
    </location>
</feature>
<dbReference type="SUPFAM" id="SSF47095">
    <property type="entry name" value="HMG-box"/>
    <property type="match status" value="1"/>
</dbReference>